<feature type="region of interest" description="Disordered" evidence="1">
    <location>
        <begin position="58"/>
        <end position="86"/>
    </location>
</feature>
<evidence type="ECO:0000313" key="3">
    <source>
        <dbReference type="Proteomes" id="UP000017836"/>
    </source>
</evidence>
<dbReference type="HOGENOM" id="CLU_1965170_0_0_1"/>
<feature type="non-terminal residue" evidence="2">
    <location>
        <position position="1"/>
    </location>
</feature>
<dbReference type="AlphaFoldDB" id="W1PA72"/>
<sequence length="128" mass="13928">GQLHVAKPHQEIARVNLFAEEVSLAHGKAYALAQPVLCGMYHGLGAIACGKASSRDSKSESFAEEVPPGHGKASSRDRKSESFGGEVLPGRFTTRYPIHYVFGWLSAYFPKESNPYTPGAYEINEDLS</sequence>
<evidence type="ECO:0000256" key="1">
    <source>
        <dbReference type="SAM" id="MobiDB-lite"/>
    </source>
</evidence>
<keyword evidence="3" id="KW-1185">Reference proteome</keyword>
<reference evidence="3" key="1">
    <citation type="journal article" date="2013" name="Science">
        <title>The Amborella genome and the evolution of flowering plants.</title>
        <authorList>
            <consortium name="Amborella Genome Project"/>
        </authorList>
    </citation>
    <scope>NUCLEOTIDE SEQUENCE [LARGE SCALE GENOMIC DNA]</scope>
</reference>
<proteinExistence type="predicted"/>
<organism evidence="2 3">
    <name type="scientific">Amborella trichopoda</name>
    <dbReference type="NCBI Taxonomy" id="13333"/>
    <lineage>
        <taxon>Eukaryota</taxon>
        <taxon>Viridiplantae</taxon>
        <taxon>Streptophyta</taxon>
        <taxon>Embryophyta</taxon>
        <taxon>Tracheophyta</taxon>
        <taxon>Spermatophyta</taxon>
        <taxon>Magnoliopsida</taxon>
        <taxon>Amborellales</taxon>
        <taxon>Amborellaceae</taxon>
        <taxon>Amborella</taxon>
    </lineage>
</organism>
<dbReference type="EMBL" id="KI393866">
    <property type="protein sequence ID" value="ERN06787.1"/>
    <property type="molecule type" value="Genomic_DNA"/>
</dbReference>
<dbReference type="Proteomes" id="UP000017836">
    <property type="component" value="Unassembled WGS sequence"/>
</dbReference>
<name>W1PA72_AMBTC</name>
<gene>
    <name evidence="2" type="ORF">AMTR_s00005p00179180</name>
</gene>
<accession>W1PA72</accession>
<protein>
    <submittedName>
        <fullName evidence="2">Uncharacterized protein</fullName>
    </submittedName>
</protein>
<feature type="non-terminal residue" evidence="2">
    <location>
        <position position="128"/>
    </location>
</feature>
<dbReference type="Gramene" id="ERN06787">
    <property type="protein sequence ID" value="ERN06787"/>
    <property type="gene ID" value="AMTR_s00005p00179180"/>
</dbReference>
<evidence type="ECO:0000313" key="2">
    <source>
        <dbReference type="EMBL" id="ERN06787.1"/>
    </source>
</evidence>